<evidence type="ECO:0000313" key="5">
    <source>
        <dbReference type="EMBL" id="PKA43058.1"/>
    </source>
</evidence>
<keyword evidence="2" id="KW-0238">DNA-binding</keyword>
<dbReference type="PANTHER" id="PTHR43537:SF45">
    <property type="entry name" value="GNTR FAMILY REGULATORY PROTEIN"/>
    <property type="match status" value="1"/>
</dbReference>
<dbReference type="SUPFAM" id="SSF46785">
    <property type="entry name" value="Winged helix' DNA-binding domain"/>
    <property type="match status" value="1"/>
</dbReference>
<evidence type="ECO:0000259" key="4">
    <source>
        <dbReference type="PROSITE" id="PS50949"/>
    </source>
</evidence>
<accession>A0A2N0DAD2</accession>
<reference evidence="5 6" key="2">
    <citation type="submission" date="2017-12" db="EMBL/GenBank/DDBJ databases">
        <title>Genome sequence of Rhizobium sullae HCNT1 isolated from Sulla coronaria nodules and featuring peculiar denitrification phenotypes.</title>
        <authorList>
            <person name="De Diego-Diaz B."/>
            <person name="Treu L."/>
            <person name="Campanaro S."/>
            <person name="Da Silva Duarte V."/>
            <person name="Basaglia M."/>
            <person name="Favaro L."/>
            <person name="Casella S."/>
            <person name="Squartini A."/>
        </authorList>
    </citation>
    <scope>NUCLEOTIDE SEQUENCE [LARGE SCALE GENOMIC DNA]</scope>
    <source>
        <strain evidence="5 6">HCNT1</strain>
    </source>
</reference>
<evidence type="ECO:0000313" key="6">
    <source>
        <dbReference type="Proteomes" id="UP000232164"/>
    </source>
</evidence>
<dbReference type="Gene3D" id="1.20.120.530">
    <property type="entry name" value="GntR ligand-binding domain-like"/>
    <property type="match status" value="1"/>
</dbReference>
<keyword evidence="1" id="KW-0805">Transcription regulation</keyword>
<dbReference type="PROSITE" id="PS50949">
    <property type="entry name" value="HTH_GNTR"/>
    <property type="match status" value="1"/>
</dbReference>
<keyword evidence="3" id="KW-0804">Transcription</keyword>
<reference evidence="5 6" key="1">
    <citation type="submission" date="2017-11" db="EMBL/GenBank/DDBJ databases">
        <authorList>
            <person name="Han C.G."/>
        </authorList>
    </citation>
    <scope>NUCLEOTIDE SEQUENCE [LARGE SCALE GENOMIC DNA]</scope>
    <source>
        <strain evidence="5 6">HCNT1</strain>
    </source>
</reference>
<gene>
    <name evidence="5" type="ORF">CWR43_13410</name>
</gene>
<dbReference type="PRINTS" id="PR00035">
    <property type="entry name" value="HTHGNTR"/>
</dbReference>
<evidence type="ECO:0000256" key="2">
    <source>
        <dbReference type="ARBA" id="ARBA00023125"/>
    </source>
</evidence>
<evidence type="ECO:0000256" key="3">
    <source>
        <dbReference type="ARBA" id="ARBA00023163"/>
    </source>
</evidence>
<dbReference type="GO" id="GO:0003700">
    <property type="term" value="F:DNA-binding transcription factor activity"/>
    <property type="evidence" value="ECO:0007669"/>
    <property type="project" value="InterPro"/>
</dbReference>
<feature type="domain" description="HTH gntR-type" evidence="4">
    <location>
        <begin position="22"/>
        <end position="89"/>
    </location>
</feature>
<dbReference type="InterPro" id="IPR011711">
    <property type="entry name" value="GntR_C"/>
</dbReference>
<dbReference type="GO" id="GO:0003677">
    <property type="term" value="F:DNA binding"/>
    <property type="evidence" value="ECO:0007669"/>
    <property type="project" value="UniProtKB-KW"/>
</dbReference>
<dbReference type="EMBL" id="PIQN01000008">
    <property type="protein sequence ID" value="PKA43058.1"/>
    <property type="molecule type" value="Genomic_DNA"/>
</dbReference>
<name>A0A2N0DAD2_RHISU</name>
<dbReference type="CDD" id="cd07377">
    <property type="entry name" value="WHTH_GntR"/>
    <property type="match status" value="1"/>
</dbReference>
<dbReference type="STRING" id="1041146.GCA_000427985_04156"/>
<dbReference type="Gene3D" id="1.10.10.10">
    <property type="entry name" value="Winged helix-like DNA-binding domain superfamily/Winged helix DNA-binding domain"/>
    <property type="match status" value="1"/>
</dbReference>
<dbReference type="SMART" id="SM00345">
    <property type="entry name" value="HTH_GNTR"/>
    <property type="match status" value="1"/>
</dbReference>
<organism evidence="5 6">
    <name type="scientific">Rhizobium sullae</name>
    <name type="common">Rhizobium hedysari</name>
    <dbReference type="NCBI Taxonomy" id="50338"/>
    <lineage>
        <taxon>Bacteria</taxon>
        <taxon>Pseudomonadati</taxon>
        <taxon>Pseudomonadota</taxon>
        <taxon>Alphaproteobacteria</taxon>
        <taxon>Hyphomicrobiales</taxon>
        <taxon>Rhizobiaceae</taxon>
        <taxon>Rhizobium/Agrobacterium group</taxon>
        <taxon>Rhizobium</taxon>
    </lineage>
</organism>
<dbReference type="InterPro" id="IPR036388">
    <property type="entry name" value="WH-like_DNA-bd_sf"/>
</dbReference>
<dbReference type="SUPFAM" id="SSF48008">
    <property type="entry name" value="GntR ligand-binding domain-like"/>
    <property type="match status" value="1"/>
</dbReference>
<dbReference type="Pfam" id="PF00392">
    <property type="entry name" value="GntR"/>
    <property type="match status" value="1"/>
</dbReference>
<dbReference type="PANTHER" id="PTHR43537">
    <property type="entry name" value="TRANSCRIPTIONAL REGULATOR, GNTR FAMILY"/>
    <property type="match status" value="1"/>
</dbReference>
<dbReference type="InterPro" id="IPR008920">
    <property type="entry name" value="TF_FadR/GntR_C"/>
</dbReference>
<protein>
    <submittedName>
        <fullName evidence="5">GntR family transcriptional regulator</fullName>
    </submittedName>
</protein>
<dbReference type="Pfam" id="PF07729">
    <property type="entry name" value="FCD"/>
    <property type="match status" value="1"/>
</dbReference>
<comment type="caution">
    <text evidence="5">The sequence shown here is derived from an EMBL/GenBank/DDBJ whole genome shotgun (WGS) entry which is preliminary data.</text>
</comment>
<evidence type="ECO:0000256" key="1">
    <source>
        <dbReference type="ARBA" id="ARBA00023015"/>
    </source>
</evidence>
<dbReference type="InterPro" id="IPR000524">
    <property type="entry name" value="Tscrpt_reg_HTH_GntR"/>
</dbReference>
<dbReference type="InterPro" id="IPR036390">
    <property type="entry name" value="WH_DNA-bd_sf"/>
</dbReference>
<sequence length="241" mass="26807">MTKSREFPMAKSKGSDVKLPRYSLAAQVAEQVRNGILDGTFPLGSQLNEAELAERFGVSRGPVREALARVVQEGLANSLPHRGVFVPELTESDVIDIYLVRQPLELTAMEKVMARQEKRIPLHKELSAIANRMERARLNRNWSLIAELDMQFHRTLVDAAESPRLSRVYATVQAETKLCLHKLMGGYSGNDALVREHQLLADLMLSGTLEAALAELRRHFGNPVETMRKAIQARKGVASAA</sequence>
<dbReference type="SMART" id="SM00895">
    <property type="entry name" value="FCD"/>
    <property type="match status" value="1"/>
</dbReference>
<dbReference type="Proteomes" id="UP000232164">
    <property type="component" value="Unassembled WGS sequence"/>
</dbReference>
<proteinExistence type="predicted"/>
<dbReference type="AlphaFoldDB" id="A0A2N0DAD2"/>